<organism evidence="6 7">
    <name type="scientific">Caenorhabditis bovis</name>
    <dbReference type="NCBI Taxonomy" id="2654633"/>
    <lineage>
        <taxon>Eukaryota</taxon>
        <taxon>Metazoa</taxon>
        <taxon>Ecdysozoa</taxon>
        <taxon>Nematoda</taxon>
        <taxon>Chromadorea</taxon>
        <taxon>Rhabditida</taxon>
        <taxon>Rhabditina</taxon>
        <taxon>Rhabditomorpha</taxon>
        <taxon>Rhabditoidea</taxon>
        <taxon>Rhabditidae</taxon>
        <taxon>Peloderinae</taxon>
        <taxon>Caenorhabditis</taxon>
    </lineage>
</organism>
<comment type="subcellular location">
    <subcellularLocation>
        <location evidence="1">Membrane</location>
        <topology evidence="1">Multi-pass membrane protein</topology>
    </subcellularLocation>
</comment>
<name>A0A8S1F9N5_9PELO</name>
<dbReference type="AlphaFoldDB" id="A0A8S1F9N5"/>
<dbReference type="Pfam" id="PF10292">
    <property type="entry name" value="7TM_GPCR_Srab"/>
    <property type="match status" value="1"/>
</dbReference>
<evidence type="ECO:0008006" key="8">
    <source>
        <dbReference type="Google" id="ProtNLM"/>
    </source>
</evidence>
<evidence type="ECO:0000256" key="2">
    <source>
        <dbReference type="ARBA" id="ARBA00022692"/>
    </source>
</evidence>
<feature type="transmembrane region" description="Helical" evidence="5">
    <location>
        <begin position="144"/>
        <end position="163"/>
    </location>
</feature>
<protein>
    <recommendedName>
        <fullName evidence="8">G-protein coupled receptors family 1 profile domain-containing protein</fullName>
    </recommendedName>
</protein>
<sequence length="347" mass="38980">MEKKLMNCTRCEICGTASMIYTNPFVEYSILYRLLAAPLASMGVSLLCAAVLKSPGIHTNSKILLVAMSIAAIVCNIGILGDALYKFLISNVLPDIMQCDYQVFYPQYFIAIRNVQEVGCSGFAVSGIILAIERTIATVFYRNYGKTSELPILGLVLVIIQIQNYSVSHYFSMFLTLTTLLAVLMFAILWIVNRYRAKLIGTSHLQIVLARYELADNISTTRLMAPVIVIISLMVFSSEFIYALFMPQYDSSTVVNHDVLNELVDYAPIAEYQLSLISTLSIILVIMMPACCEKLKESFLCVSHLSICFRKPPTDSRSSSESSDVYFAKYWNKKRSEDSQTPDINYY</sequence>
<keyword evidence="2 5" id="KW-0812">Transmembrane</keyword>
<evidence type="ECO:0000256" key="5">
    <source>
        <dbReference type="SAM" id="Phobius"/>
    </source>
</evidence>
<accession>A0A8S1F9N5</accession>
<keyword evidence="4 5" id="KW-0472">Membrane</keyword>
<reference evidence="6 7" key="1">
    <citation type="submission" date="2020-04" db="EMBL/GenBank/DDBJ databases">
        <authorList>
            <person name="Laetsch R D."/>
            <person name="Stevens L."/>
            <person name="Kumar S."/>
            <person name="Blaxter L. M."/>
        </authorList>
    </citation>
    <scope>NUCLEOTIDE SEQUENCE [LARGE SCALE GENOMIC DNA]</scope>
</reference>
<comment type="caution">
    <text evidence="6">The sequence shown here is derived from an EMBL/GenBank/DDBJ whole genome shotgun (WGS) entry which is preliminary data.</text>
</comment>
<feature type="transmembrane region" description="Helical" evidence="5">
    <location>
        <begin position="272"/>
        <end position="290"/>
    </location>
</feature>
<feature type="transmembrane region" description="Helical" evidence="5">
    <location>
        <begin position="108"/>
        <end position="132"/>
    </location>
</feature>
<dbReference type="InterPro" id="IPR053286">
    <property type="entry name" value="Nematode_rcpt-like_srab"/>
</dbReference>
<proteinExistence type="predicted"/>
<evidence type="ECO:0000256" key="1">
    <source>
        <dbReference type="ARBA" id="ARBA00004141"/>
    </source>
</evidence>
<dbReference type="InterPro" id="IPR019408">
    <property type="entry name" value="7TM_GPCR_serpentine_rcpt_Srab"/>
</dbReference>
<dbReference type="GO" id="GO:0016020">
    <property type="term" value="C:membrane"/>
    <property type="evidence" value="ECO:0007669"/>
    <property type="project" value="UniProtKB-SubCell"/>
</dbReference>
<dbReference type="OrthoDB" id="5851392at2759"/>
<feature type="transmembrane region" description="Helical" evidence="5">
    <location>
        <begin position="169"/>
        <end position="192"/>
    </location>
</feature>
<gene>
    <name evidence="6" type="ORF">CBOVIS_LOCUS11996</name>
</gene>
<dbReference type="Proteomes" id="UP000494206">
    <property type="component" value="Unassembled WGS sequence"/>
</dbReference>
<evidence type="ECO:0000256" key="4">
    <source>
        <dbReference type="ARBA" id="ARBA00023136"/>
    </source>
</evidence>
<keyword evidence="7" id="KW-1185">Reference proteome</keyword>
<dbReference type="EMBL" id="CADEPM010000010">
    <property type="protein sequence ID" value="CAB3410474.1"/>
    <property type="molecule type" value="Genomic_DNA"/>
</dbReference>
<feature type="transmembrane region" description="Helical" evidence="5">
    <location>
        <begin position="30"/>
        <end position="52"/>
    </location>
</feature>
<feature type="transmembrane region" description="Helical" evidence="5">
    <location>
        <begin position="223"/>
        <end position="245"/>
    </location>
</feature>
<feature type="transmembrane region" description="Helical" evidence="5">
    <location>
        <begin position="64"/>
        <end position="88"/>
    </location>
</feature>
<evidence type="ECO:0000313" key="6">
    <source>
        <dbReference type="EMBL" id="CAB3410474.1"/>
    </source>
</evidence>
<evidence type="ECO:0000313" key="7">
    <source>
        <dbReference type="Proteomes" id="UP000494206"/>
    </source>
</evidence>
<keyword evidence="3 5" id="KW-1133">Transmembrane helix</keyword>
<evidence type="ECO:0000256" key="3">
    <source>
        <dbReference type="ARBA" id="ARBA00022989"/>
    </source>
</evidence>
<dbReference type="PANTHER" id="PTHR46561">
    <property type="entry name" value="SERPENTINE RECEPTOR, CLASS AB (CLASS A-LIKE)-RELATED"/>
    <property type="match status" value="1"/>
</dbReference>
<dbReference type="PANTHER" id="PTHR46561:SF15">
    <property type="entry name" value="G_PROTEIN_RECEP_F1_2 DOMAIN-CONTAINING PROTEIN"/>
    <property type="match status" value="1"/>
</dbReference>